<reference evidence="1 2" key="1">
    <citation type="submission" date="2024-10" db="EMBL/GenBank/DDBJ databases">
        <authorList>
            <person name="Kim D."/>
        </authorList>
    </citation>
    <scope>NUCLEOTIDE SEQUENCE [LARGE SCALE GENOMIC DNA]</scope>
    <source>
        <strain evidence="1">Taebaek</strain>
    </source>
</reference>
<accession>A0ABD2ISW2</accession>
<proteinExistence type="predicted"/>
<protein>
    <submittedName>
        <fullName evidence="1">Uncharacterized protein</fullName>
    </submittedName>
</protein>
<evidence type="ECO:0000313" key="1">
    <source>
        <dbReference type="EMBL" id="KAL3080576.1"/>
    </source>
</evidence>
<organism evidence="1 2">
    <name type="scientific">Heterodera schachtii</name>
    <name type="common">Sugarbeet cyst nematode worm</name>
    <name type="synonym">Tylenchus schachtii</name>
    <dbReference type="NCBI Taxonomy" id="97005"/>
    <lineage>
        <taxon>Eukaryota</taxon>
        <taxon>Metazoa</taxon>
        <taxon>Ecdysozoa</taxon>
        <taxon>Nematoda</taxon>
        <taxon>Chromadorea</taxon>
        <taxon>Rhabditida</taxon>
        <taxon>Tylenchina</taxon>
        <taxon>Tylenchomorpha</taxon>
        <taxon>Tylenchoidea</taxon>
        <taxon>Heteroderidae</taxon>
        <taxon>Heteroderinae</taxon>
        <taxon>Heterodera</taxon>
    </lineage>
</organism>
<sequence length="285" mass="31869">MPPSTFTDSLHPSNRGAFAWSENCIIAFGCNELLLRCASSDIGGQCAMFRNKKRNFLIHFKVSCIITATTGGPPSMLWCYKNETEFSSHRKKLHQKVEEAQRVGPVPVKGGQNLFEQFILSTQIFATVTMPIRIAFWATPFAWLCCRTLTANCVVMDDCLNVLPIFSSVLNMSNLPPVIAQQKVGALVAQTLGQLWAKCVRLGVGTRRRTDERRKCVQGQLQQEIGGQIAPNSKQQMHRNWRTNCAKFKATNAQKLADKLRQIQSNTSLLLLQLLLFAFSASSCR</sequence>
<dbReference type="Proteomes" id="UP001620645">
    <property type="component" value="Unassembled WGS sequence"/>
</dbReference>
<keyword evidence="2" id="KW-1185">Reference proteome</keyword>
<dbReference type="EMBL" id="JBICCN010000293">
    <property type="protein sequence ID" value="KAL3080576.1"/>
    <property type="molecule type" value="Genomic_DNA"/>
</dbReference>
<name>A0ABD2ISW2_HETSC</name>
<evidence type="ECO:0000313" key="2">
    <source>
        <dbReference type="Proteomes" id="UP001620645"/>
    </source>
</evidence>
<gene>
    <name evidence="1" type="ORF">niasHS_013770</name>
</gene>
<dbReference type="AlphaFoldDB" id="A0ABD2ISW2"/>
<comment type="caution">
    <text evidence="1">The sequence shown here is derived from an EMBL/GenBank/DDBJ whole genome shotgun (WGS) entry which is preliminary data.</text>
</comment>